<evidence type="ECO:0000313" key="3">
    <source>
        <dbReference type="EMBL" id="RNB84665.1"/>
    </source>
</evidence>
<evidence type="ECO:0000313" key="4">
    <source>
        <dbReference type="Proteomes" id="UP000271031"/>
    </source>
</evidence>
<name>A0A3M8DBH7_9BACL</name>
<dbReference type="InterPro" id="IPR036388">
    <property type="entry name" value="WH-like_DNA-bd_sf"/>
</dbReference>
<dbReference type="EMBL" id="RHHQ01000017">
    <property type="protein sequence ID" value="RNB84665.1"/>
    <property type="molecule type" value="Genomic_DNA"/>
</dbReference>
<dbReference type="Pfam" id="PF01047">
    <property type="entry name" value="MarR"/>
    <property type="match status" value="1"/>
</dbReference>
<dbReference type="GO" id="GO:0006950">
    <property type="term" value="P:response to stress"/>
    <property type="evidence" value="ECO:0007669"/>
    <property type="project" value="TreeGrafter"/>
</dbReference>
<comment type="caution">
    <text evidence="3">The sequence shown here is derived from an EMBL/GenBank/DDBJ whole genome shotgun (WGS) entry which is preliminary data.</text>
</comment>
<dbReference type="Gene3D" id="1.10.10.10">
    <property type="entry name" value="Winged helix-like DNA-binding domain superfamily/Winged helix DNA-binding domain"/>
    <property type="match status" value="1"/>
</dbReference>
<dbReference type="Proteomes" id="UP000271031">
    <property type="component" value="Unassembled WGS sequence"/>
</dbReference>
<accession>A0A3M8DBH7</accession>
<proteinExistence type="predicted"/>
<gene>
    <name evidence="3" type="ORF">EDM56_21410</name>
</gene>
<keyword evidence="1" id="KW-0238">DNA-binding</keyword>
<dbReference type="SUPFAM" id="SSF46785">
    <property type="entry name" value="Winged helix' DNA-binding domain"/>
    <property type="match status" value="1"/>
</dbReference>
<dbReference type="InterPro" id="IPR039422">
    <property type="entry name" value="MarR/SlyA-like"/>
</dbReference>
<dbReference type="GO" id="GO:0003677">
    <property type="term" value="F:DNA binding"/>
    <property type="evidence" value="ECO:0007669"/>
    <property type="project" value="UniProtKB-KW"/>
</dbReference>
<feature type="domain" description="HTH marR-type" evidence="2">
    <location>
        <begin position="1"/>
        <end position="139"/>
    </location>
</feature>
<dbReference type="PANTHER" id="PTHR33164:SF57">
    <property type="entry name" value="MARR-FAMILY TRANSCRIPTIONAL REGULATOR"/>
    <property type="match status" value="1"/>
</dbReference>
<dbReference type="GO" id="GO:0003700">
    <property type="term" value="F:DNA-binding transcription factor activity"/>
    <property type="evidence" value="ECO:0007669"/>
    <property type="project" value="InterPro"/>
</dbReference>
<dbReference type="RefSeq" id="WP_122919947.1">
    <property type="nucleotide sequence ID" value="NZ_RHHQ01000017.1"/>
</dbReference>
<dbReference type="OrthoDB" id="2389730at2"/>
<sequence>MMKHKSIEQIEHEVTVLMRRADYKRTLDGSKNGIERSAYLLVKQLCANGPLSIGNIAELSGLDISTISRQVAAMENKGLISRLPDEKDSRISLVQATEEGKAALLRAKKHRMEAYTELLEDWTEEDTVHLSVLLARLNRAIEERKKAR</sequence>
<keyword evidence="4" id="KW-1185">Reference proteome</keyword>
<dbReference type="PRINTS" id="PR00598">
    <property type="entry name" value="HTHMARR"/>
</dbReference>
<dbReference type="InterPro" id="IPR000835">
    <property type="entry name" value="HTH_MarR-typ"/>
</dbReference>
<organism evidence="3 4">
    <name type="scientific">Brevibacillus fluminis</name>
    <dbReference type="NCBI Taxonomy" id="511487"/>
    <lineage>
        <taxon>Bacteria</taxon>
        <taxon>Bacillati</taxon>
        <taxon>Bacillota</taxon>
        <taxon>Bacilli</taxon>
        <taxon>Bacillales</taxon>
        <taxon>Paenibacillaceae</taxon>
        <taxon>Brevibacillus</taxon>
    </lineage>
</organism>
<protein>
    <submittedName>
        <fullName evidence="3">MarR family transcriptional regulator</fullName>
    </submittedName>
</protein>
<dbReference type="InterPro" id="IPR036390">
    <property type="entry name" value="WH_DNA-bd_sf"/>
</dbReference>
<dbReference type="SMART" id="SM00347">
    <property type="entry name" value="HTH_MARR"/>
    <property type="match status" value="1"/>
</dbReference>
<evidence type="ECO:0000259" key="2">
    <source>
        <dbReference type="PROSITE" id="PS50995"/>
    </source>
</evidence>
<dbReference type="PANTHER" id="PTHR33164">
    <property type="entry name" value="TRANSCRIPTIONAL REGULATOR, MARR FAMILY"/>
    <property type="match status" value="1"/>
</dbReference>
<reference evidence="3 4" key="1">
    <citation type="submission" date="2018-10" db="EMBL/GenBank/DDBJ databases">
        <title>Phylogenomics of Brevibacillus.</title>
        <authorList>
            <person name="Dunlap C."/>
        </authorList>
    </citation>
    <scope>NUCLEOTIDE SEQUENCE [LARGE SCALE GENOMIC DNA]</scope>
    <source>
        <strain evidence="3 4">JCM 15716</strain>
    </source>
</reference>
<evidence type="ECO:0000256" key="1">
    <source>
        <dbReference type="ARBA" id="ARBA00023125"/>
    </source>
</evidence>
<dbReference type="PROSITE" id="PS50995">
    <property type="entry name" value="HTH_MARR_2"/>
    <property type="match status" value="1"/>
</dbReference>
<dbReference type="AlphaFoldDB" id="A0A3M8DBH7"/>